<dbReference type="AlphaFoldDB" id="A0A8X6FP92"/>
<organism evidence="1 2">
    <name type="scientific">Trichonephila clavata</name>
    <name type="common">Joro spider</name>
    <name type="synonym">Nephila clavata</name>
    <dbReference type="NCBI Taxonomy" id="2740835"/>
    <lineage>
        <taxon>Eukaryota</taxon>
        <taxon>Metazoa</taxon>
        <taxon>Ecdysozoa</taxon>
        <taxon>Arthropoda</taxon>
        <taxon>Chelicerata</taxon>
        <taxon>Arachnida</taxon>
        <taxon>Araneae</taxon>
        <taxon>Araneomorphae</taxon>
        <taxon>Entelegynae</taxon>
        <taxon>Araneoidea</taxon>
        <taxon>Nephilidae</taxon>
        <taxon>Trichonephila</taxon>
    </lineage>
</organism>
<gene>
    <name evidence="1" type="ORF">TNCT_551721</name>
</gene>
<proteinExistence type="predicted"/>
<protein>
    <submittedName>
        <fullName evidence="1">Uncharacterized protein</fullName>
    </submittedName>
</protein>
<dbReference type="EMBL" id="BMAO01023021">
    <property type="protein sequence ID" value="GFQ86125.1"/>
    <property type="molecule type" value="Genomic_DNA"/>
</dbReference>
<dbReference type="Proteomes" id="UP000887116">
    <property type="component" value="Unassembled WGS sequence"/>
</dbReference>
<comment type="caution">
    <text evidence="1">The sequence shown here is derived from an EMBL/GenBank/DDBJ whole genome shotgun (WGS) entry which is preliminary data.</text>
</comment>
<evidence type="ECO:0000313" key="1">
    <source>
        <dbReference type="EMBL" id="GFQ86125.1"/>
    </source>
</evidence>
<sequence>MNVFLKKTSSDTNSFLRIFYGGFFLQKPVVFKTSLPPTEPAEKSRNHVTNPNLQWRAGLSNAMRFLHGESQSPRSFQPPTQTVNLDDGSQIFVSDLLWEAYNYKSRQEMRCYLIGRFVCFPRNIVHRQ</sequence>
<evidence type="ECO:0000313" key="2">
    <source>
        <dbReference type="Proteomes" id="UP000887116"/>
    </source>
</evidence>
<accession>A0A8X6FP92</accession>
<keyword evidence="2" id="KW-1185">Reference proteome</keyword>
<name>A0A8X6FP92_TRICU</name>
<reference evidence="1" key="1">
    <citation type="submission" date="2020-07" db="EMBL/GenBank/DDBJ databases">
        <title>Multicomponent nature underlies the extraordinary mechanical properties of spider dragline silk.</title>
        <authorList>
            <person name="Kono N."/>
            <person name="Nakamura H."/>
            <person name="Mori M."/>
            <person name="Yoshida Y."/>
            <person name="Ohtoshi R."/>
            <person name="Malay A.D."/>
            <person name="Moran D.A.P."/>
            <person name="Tomita M."/>
            <person name="Numata K."/>
            <person name="Arakawa K."/>
        </authorList>
    </citation>
    <scope>NUCLEOTIDE SEQUENCE</scope>
</reference>